<proteinExistence type="predicted"/>
<organism evidence="2 3">
    <name type="scientific">Moelleriella libera RCEF 2490</name>
    <dbReference type="NCBI Taxonomy" id="1081109"/>
    <lineage>
        <taxon>Eukaryota</taxon>
        <taxon>Fungi</taxon>
        <taxon>Dikarya</taxon>
        <taxon>Ascomycota</taxon>
        <taxon>Pezizomycotina</taxon>
        <taxon>Sordariomycetes</taxon>
        <taxon>Hypocreomycetidae</taxon>
        <taxon>Hypocreales</taxon>
        <taxon>Clavicipitaceae</taxon>
        <taxon>Moelleriella</taxon>
    </lineage>
</organism>
<dbReference type="EMBL" id="AZGY01000016">
    <property type="protein sequence ID" value="KZZ92085.1"/>
    <property type="molecule type" value="Genomic_DNA"/>
</dbReference>
<keyword evidence="3" id="KW-1185">Reference proteome</keyword>
<feature type="compositionally biased region" description="Basic and acidic residues" evidence="1">
    <location>
        <begin position="39"/>
        <end position="53"/>
    </location>
</feature>
<name>A0A167Z2S8_9HYPO</name>
<accession>A0A167Z2S8</accession>
<dbReference type="AlphaFoldDB" id="A0A167Z2S8"/>
<sequence length="116" mass="12772">MPSSLKSLVNEGTETGTTASASPTEHNGPNGHILPTDCEAERQAHTTEDHKGQSCEGDVSPSPPPVEVPAFDWEDFETRYMRALQDADEREREILREAENLSKVSYISRLSPYGAL</sequence>
<reference evidence="2 3" key="1">
    <citation type="journal article" date="2016" name="Genome Biol. Evol.">
        <title>Divergent and convergent evolution of fungal pathogenicity.</title>
        <authorList>
            <person name="Shang Y."/>
            <person name="Xiao G."/>
            <person name="Zheng P."/>
            <person name="Cen K."/>
            <person name="Zhan S."/>
            <person name="Wang C."/>
        </authorList>
    </citation>
    <scope>NUCLEOTIDE SEQUENCE [LARGE SCALE GENOMIC DNA]</scope>
    <source>
        <strain evidence="2 3">RCEF 2490</strain>
    </source>
</reference>
<feature type="region of interest" description="Disordered" evidence="1">
    <location>
        <begin position="1"/>
        <end position="71"/>
    </location>
</feature>
<dbReference type="OrthoDB" id="5335351at2759"/>
<comment type="caution">
    <text evidence="2">The sequence shown here is derived from an EMBL/GenBank/DDBJ whole genome shotgun (WGS) entry which is preliminary data.</text>
</comment>
<protein>
    <submittedName>
        <fullName evidence="2">Uncharacterized protein</fullName>
    </submittedName>
</protein>
<feature type="compositionally biased region" description="Polar residues" evidence="1">
    <location>
        <begin position="1"/>
        <end position="27"/>
    </location>
</feature>
<evidence type="ECO:0000313" key="3">
    <source>
        <dbReference type="Proteomes" id="UP000078544"/>
    </source>
</evidence>
<dbReference type="Proteomes" id="UP000078544">
    <property type="component" value="Unassembled WGS sequence"/>
</dbReference>
<evidence type="ECO:0000256" key="1">
    <source>
        <dbReference type="SAM" id="MobiDB-lite"/>
    </source>
</evidence>
<dbReference type="STRING" id="1081109.A0A167Z2S8"/>
<gene>
    <name evidence="2" type="ORF">AAL_06295</name>
</gene>
<evidence type="ECO:0000313" key="2">
    <source>
        <dbReference type="EMBL" id="KZZ92085.1"/>
    </source>
</evidence>